<protein>
    <submittedName>
        <fullName evidence="2">Host cell surface-exposed lipoprotein</fullName>
    </submittedName>
</protein>
<dbReference type="AlphaFoldDB" id="A0A662Z8G7"/>
<keyword evidence="3" id="KW-1185">Reference proteome</keyword>
<evidence type="ECO:0000259" key="1">
    <source>
        <dbReference type="Pfam" id="PF07553"/>
    </source>
</evidence>
<dbReference type="Gene3D" id="1.10.10.10">
    <property type="entry name" value="Winged helix-like DNA-binding domain superfamily/Winged helix DNA-binding domain"/>
    <property type="match status" value="1"/>
</dbReference>
<dbReference type="InterPro" id="IPR036388">
    <property type="entry name" value="WH-like_DNA-bd_sf"/>
</dbReference>
<dbReference type="Proteomes" id="UP000243605">
    <property type="component" value="Unassembled WGS sequence"/>
</dbReference>
<dbReference type="Pfam" id="PF07553">
    <property type="entry name" value="Lipoprotein_Ltp"/>
    <property type="match status" value="1"/>
</dbReference>
<evidence type="ECO:0000313" key="2">
    <source>
        <dbReference type="EMBL" id="SEW14607.1"/>
    </source>
</evidence>
<reference evidence="2 3" key="1">
    <citation type="submission" date="2016-10" db="EMBL/GenBank/DDBJ databases">
        <authorList>
            <person name="Varghese N."/>
            <person name="Submissions S."/>
        </authorList>
    </citation>
    <scope>NUCLEOTIDE SEQUENCE [LARGE SCALE GENOMIC DNA]</scope>
    <source>
        <strain evidence="2 3">IBRC-M10081</strain>
    </source>
</reference>
<dbReference type="InterPro" id="IPR011434">
    <property type="entry name" value="Ltp-like_HTH"/>
</dbReference>
<organism evidence="2 3">
    <name type="scientific">Aliicoccus persicus</name>
    <dbReference type="NCBI Taxonomy" id="930138"/>
    <lineage>
        <taxon>Bacteria</taxon>
        <taxon>Bacillati</taxon>
        <taxon>Bacillota</taxon>
        <taxon>Bacilli</taxon>
        <taxon>Bacillales</taxon>
        <taxon>Staphylococcaceae</taxon>
        <taxon>Aliicoccus</taxon>
    </lineage>
</organism>
<gene>
    <name evidence="2" type="ORF">SAMN05192557_1815</name>
</gene>
<sequence>MKKHLIGAIVILLIGMIVTLAINIVQDESEAEDKAEDSELKEIEQFSQEEKNAITLAREWEDVFDWSRVLMMENLLVERTGWEISEADAEGVLDYLDFDYEENALESAKTHLLASDYSDEELHNLLTETDGFTEGEAKYAI</sequence>
<name>A0A662Z8G7_9STAP</name>
<proteinExistence type="predicted"/>
<dbReference type="RefSeq" id="WP_091476081.1">
    <property type="nucleotide sequence ID" value="NZ_FOIT01000006.1"/>
</dbReference>
<evidence type="ECO:0000313" key="3">
    <source>
        <dbReference type="Proteomes" id="UP000243605"/>
    </source>
</evidence>
<accession>A0A662Z8G7</accession>
<feature type="domain" description="Putative host cell surface-exposed lipoprotein Ltp-like HTH region" evidence="1">
    <location>
        <begin position="99"/>
        <end position="141"/>
    </location>
</feature>
<keyword evidence="2" id="KW-0449">Lipoprotein</keyword>
<dbReference type="EMBL" id="FOIT01000006">
    <property type="protein sequence ID" value="SEW14607.1"/>
    <property type="molecule type" value="Genomic_DNA"/>
</dbReference>